<accession>A0A6B0RQ45</accession>
<proteinExistence type="predicted"/>
<dbReference type="Proteomes" id="UP000322234">
    <property type="component" value="Unassembled WGS sequence"/>
</dbReference>
<evidence type="ECO:0000313" key="2">
    <source>
        <dbReference type="Proteomes" id="UP000322234"/>
    </source>
</evidence>
<dbReference type="EMBL" id="VBQZ03000077">
    <property type="protein sequence ID" value="MXQ92005.1"/>
    <property type="molecule type" value="Genomic_DNA"/>
</dbReference>
<organism evidence="1 2">
    <name type="scientific">Bos mutus</name>
    <name type="common">wild yak</name>
    <dbReference type="NCBI Taxonomy" id="72004"/>
    <lineage>
        <taxon>Eukaryota</taxon>
        <taxon>Metazoa</taxon>
        <taxon>Chordata</taxon>
        <taxon>Craniata</taxon>
        <taxon>Vertebrata</taxon>
        <taxon>Euteleostomi</taxon>
        <taxon>Mammalia</taxon>
        <taxon>Eutheria</taxon>
        <taxon>Laurasiatheria</taxon>
        <taxon>Artiodactyla</taxon>
        <taxon>Ruminantia</taxon>
        <taxon>Pecora</taxon>
        <taxon>Bovidae</taxon>
        <taxon>Bovinae</taxon>
        <taxon>Bos</taxon>
    </lineage>
</organism>
<reference evidence="1" key="1">
    <citation type="submission" date="2019-10" db="EMBL/GenBank/DDBJ databases">
        <title>The sequence and de novo assembly of the wild yak genome.</title>
        <authorList>
            <person name="Liu Y."/>
        </authorList>
    </citation>
    <scope>NUCLEOTIDE SEQUENCE [LARGE SCALE GENOMIC DNA]</scope>
    <source>
        <strain evidence="1">WY2019</strain>
    </source>
</reference>
<gene>
    <name evidence="1" type="ORF">E5288_WYG019836</name>
</gene>
<sequence>MSALWLELKTFRVVLSGAHVIPLSQRETETVCAIVAEDGREARVPARAACVAVPVIPAAWSSLPTSASQPGALFGFMPVRSVGNTVRTMASERHIKENSVEPCRVPTDHDPHGCPVFPMHTQEEGVDFENKVDLLKCDLPHHDAFISRIMGNFQCRSLADGIHEPWKALSKCRPAPSNRLSFNNFALWQVVGKVMNNVYWMGGCAGRWTDKRRNLPTDPVNEVSQDLEPSRGADRTKKRILFRGLAALECASNHIHERKNVLHSSAQG</sequence>
<name>A0A6B0RQ45_9CETA</name>
<keyword evidence="2" id="KW-1185">Reference proteome</keyword>
<evidence type="ECO:0000313" key="1">
    <source>
        <dbReference type="EMBL" id="MXQ92005.1"/>
    </source>
</evidence>
<protein>
    <submittedName>
        <fullName evidence="1">Uncharacterized protein</fullName>
    </submittedName>
</protein>
<comment type="caution">
    <text evidence="1">The sequence shown here is derived from an EMBL/GenBank/DDBJ whole genome shotgun (WGS) entry which is preliminary data.</text>
</comment>
<dbReference type="AlphaFoldDB" id="A0A6B0RQ45"/>